<evidence type="ECO:0000313" key="2">
    <source>
        <dbReference type="EMBL" id="BAZ85033.1"/>
    </source>
</evidence>
<dbReference type="SUPFAM" id="SSF88723">
    <property type="entry name" value="PIN domain-like"/>
    <property type="match status" value="1"/>
</dbReference>
<evidence type="ECO:0000313" key="3">
    <source>
        <dbReference type="Proteomes" id="UP000218702"/>
    </source>
</evidence>
<dbReference type="PANTHER" id="PTHR36173:SF2">
    <property type="entry name" value="RIBONUCLEASE VAPC16"/>
    <property type="match status" value="1"/>
</dbReference>
<dbReference type="InterPro" id="IPR029060">
    <property type="entry name" value="PIN-like_dom_sf"/>
</dbReference>
<evidence type="ECO:0000259" key="1">
    <source>
        <dbReference type="Pfam" id="PF01850"/>
    </source>
</evidence>
<reference evidence="2 3" key="1">
    <citation type="submission" date="2017-06" db="EMBL/GenBank/DDBJ databases">
        <title>Genome sequencing of cyanobaciteial culture collection at National Institute for Environmental Studies (NIES).</title>
        <authorList>
            <person name="Hirose Y."/>
            <person name="Shimura Y."/>
            <person name="Fujisawa T."/>
            <person name="Nakamura Y."/>
            <person name="Kawachi M."/>
        </authorList>
    </citation>
    <scope>NUCLEOTIDE SEQUENCE [LARGE SCALE GENOMIC DNA]</scope>
    <source>
        <strain evidence="2 3">NIES-806</strain>
    </source>
</reference>
<sequence length="134" mass="15246">MKLLLDTQCFLWWFAEPERLNEEAISHIADESNELWLSVASVWEMGIKVAIAKLPLPEPLDSYVSSRMMKLGAKSLEITTSHALRTVALPLHHRDPFDRMLIAQAQMQSIILVTADSMFKKYQDTAIFWAGNKG</sequence>
<dbReference type="InterPro" id="IPR041705">
    <property type="entry name" value="PIN_Sll0205"/>
</dbReference>
<accession>A0A1Z4V0S7</accession>
<dbReference type="EMBL" id="AP018316">
    <property type="protein sequence ID" value="BAZ85033.1"/>
    <property type="molecule type" value="Genomic_DNA"/>
</dbReference>
<dbReference type="Pfam" id="PF01850">
    <property type="entry name" value="PIN"/>
    <property type="match status" value="1"/>
</dbReference>
<dbReference type="RefSeq" id="WP_096665248.1">
    <property type="nucleotide sequence ID" value="NZ_AP018316.1"/>
</dbReference>
<dbReference type="Gene3D" id="3.40.50.1010">
    <property type="entry name" value="5'-nuclease"/>
    <property type="match status" value="1"/>
</dbReference>
<name>A0A1Z4V0S7_9CYAN</name>
<dbReference type="PANTHER" id="PTHR36173">
    <property type="entry name" value="RIBONUCLEASE VAPC16-RELATED"/>
    <property type="match status" value="1"/>
</dbReference>
<protein>
    <submittedName>
        <fullName evidence="2">PilT domain-containing protein</fullName>
    </submittedName>
</protein>
<dbReference type="Proteomes" id="UP000218702">
    <property type="component" value="Chromosome"/>
</dbReference>
<dbReference type="AlphaFoldDB" id="A0A1Z4V0S7"/>
<organism evidence="2 3">
    <name type="scientific">Dolichospermum compactum NIES-806</name>
    <dbReference type="NCBI Taxonomy" id="1973481"/>
    <lineage>
        <taxon>Bacteria</taxon>
        <taxon>Bacillati</taxon>
        <taxon>Cyanobacteriota</taxon>
        <taxon>Cyanophyceae</taxon>
        <taxon>Nostocales</taxon>
        <taxon>Aphanizomenonaceae</taxon>
        <taxon>Dolichospermum</taxon>
        <taxon>Dolichospermum compactum</taxon>
    </lineage>
</organism>
<gene>
    <name evidence="2" type="ORF">NIES806_12330</name>
</gene>
<dbReference type="CDD" id="cd09872">
    <property type="entry name" value="PIN_Sll0205-like"/>
    <property type="match status" value="1"/>
</dbReference>
<proteinExistence type="predicted"/>
<feature type="domain" description="PIN" evidence="1">
    <location>
        <begin position="4"/>
        <end position="122"/>
    </location>
</feature>
<dbReference type="KEGG" id="dcm:NIES806_12330"/>
<dbReference type="InterPro" id="IPR002716">
    <property type="entry name" value="PIN_dom"/>
</dbReference>
<dbReference type="OrthoDB" id="9798990at2"/>
<dbReference type="InterPro" id="IPR052919">
    <property type="entry name" value="TA_system_RNase"/>
</dbReference>
<keyword evidence="3" id="KW-1185">Reference proteome</keyword>